<dbReference type="Proteomes" id="UP001285521">
    <property type="component" value="Unassembled WGS sequence"/>
</dbReference>
<accession>A0ABU4T0Q0</accession>
<reference evidence="1 2" key="2">
    <citation type="submission" date="2023-11" db="EMBL/GenBank/DDBJ databases">
        <authorList>
            <person name="Lara A.C."/>
            <person name="Chronakova A."/>
        </authorList>
    </citation>
    <scope>NUCLEOTIDE SEQUENCE [LARGE SCALE GENOMIC DNA]</scope>
    <source>
        <strain evidence="1 2">BCCO 10_0856</strain>
    </source>
</reference>
<reference evidence="1 2" key="1">
    <citation type="submission" date="2023-11" db="EMBL/GenBank/DDBJ databases">
        <title>Lentzea sokolovensis, sp. nov., Lentzea kristufkii, sp. nov., and Lentzea miocenensis, sp. nov., rare actinobacteria from Sokolov Coal Basin, Miocene lacustrine sediment, Czech Republic.</title>
        <authorList>
            <person name="Lara A."/>
            <person name="Kotroba L."/>
            <person name="Nouioui I."/>
            <person name="Neumann-Schaal M."/>
            <person name="Mast Y."/>
            <person name="Chronakova A."/>
        </authorList>
    </citation>
    <scope>NUCLEOTIDE SEQUENCE [LARGE SCALE GENOMIC DNA]</scope>
    <source>
        <strain evidence="1 2">BCCO 10_0856</strain>
    </source>
</reference>
<dbReference type="EMBL" id="JAXAVW010000012">
    <property type="protein sequence ID" value="MDX8031740.1"/>
    <property type="molecule type" value="Genomic_DNA"/>
</dbReference>
<sequence length="332" mass="36270">MTAELLNWSDIEDGPWGTLLVGNGASINVSPSFGYGSLYEAAASKFDAPALALFDRMGTRNFEAVLAGLSLTRTLTDAVGEPVSWVDPIYDQVRDGLFDAVGEVHVPWAAVHATTLQSMATHLVRYKRVFTLNYDLLLYWAVQHDDVRGRLVDFMWSQEFTFDSTDTAVFGNKTALYHLHGGLHLWRDALTGTSGKWTAADVSLLDGIRGAYQATGSRQPLFVSEGEPEDKLRAIQRSDYLSFAYRDFLADEQPTVVFGAGLGSPDRHIVDALTAGPPRQIAISIYPIGGPDAPVAIVHTKTALMQALPGHELTFFDSTTHPLGRQLQTTSP</sequence>
<gene>
    <name evidence="1" type="ORF">SK803_16060</name>
</gene>
<keyword evidence="2" id="KW-1185">Reference proteome</keyword>
<name>A0ABU4T0Q0_9PSEU</name>
<dbReference type="InterPro" id="IPR032581">
    <property type="entry name" value="DUF4917"/>
</dbReference>
<dbReference type="RefSeq" id="WP_319966796.1">
    <property type="nucleotide sequence ID" value="NZ_JAXAVW010000012.1"/>
</dbReference>
<dbReference type="Pfam" id="PF16263">
    <property type="entry name" value="DUF4917"/>
    <property type="match status" value="1"/>
</dbReference>
<protein>
    <submittedName>
        <fullName evidence="1">DUF4917 family protein</fullName>
    </submittedName>
</protein>
<evidence type="ECO:0000313" key="1">
    <source>
        <dbReference type="EMBL" id="MDX8031740.1"/>
    </source>
</evidence>
<comment type="caution">
    <text evidence="1">The sequence shown here is derived from an EMBL/GenBank/DDBJ whole genome shotgun (WGS) entry which is preliminary data.</text>
</comment>
<organism evidence="1 2">
    <name type="scientific">Lentzea miocenica</name>
    <dbReference type="NCBI Taxonomy" id="3095431"/>
    <lineage>
        <taxon>Bacteria</taxon>
        <taxon>Bacillati</taxon>
        <taxon>Actinomycetota</taxon>
        <taxon>Actinomycetes</taxon>
        <taxon>Pseudonocardiales</taxon>
        <taxon>Pseudonocardiaceae</taxon>
        <taxon>Lentzea</taxon>
    </lineage>
</organism>
<evidence type="ECO:0000313" key="2">
    <source>
        <dbReference type="Proteomes" id="UP001285521"/>
    </source>
</evidence>
<proteinExistence type="predicted"/>